<dbReference type="HAMAP" id="MF_00376">
    <property type="entry name" value="Dephospho_CoA_kinase"/>
    <property type="match status" value="1"/>
</dbReference>
<keyword evidence="3" id="KW-0963">Cytoplasm</keyword>
<gene>
    <name evidence="3 5" type="primary">coaE</name>
    <name evidence="5" type="ORF">QUW25_02865</name>
</gene>
<comment type="catalytic activity">
    <reaction evidence="3">
        <text>3'-dephospho-CoA + ATP = ADP + CoA + H(+)</text>
        <dbReference type="Rhea" id="RHEA:18245"/>
        <dbReference type="ChEBI" id="CHEBI:15378"/>
        <dbReference type="ChEBI" id="CHEBI:30616"/>
        <dbReference type="ChEBI" id="CHEBI:57287"/>
        <dbReference type="ChEBI" id="CHEBI:57328"/>
        <dbReference type="ChEBI" id="CHEBI:456216"/>
        <dbReference type="EC" id="2.7.1.24"/>
    </reaction>
</comment>
<dbReference type="SUPFAM" id="SSF52540">
    <property type="entry name" value="P-loop containing nucleoside triphosphate hydrolases"/>
    <property type="match status" value="1"/>
</dbReference>
<keyword evidence="3 5" id="KW-0418">Kinase</keyword>
<keyword evidence="6" id="KW-1185">Reference proteome</keyword>
<dbReference type="GO" id="GO:0004140">
    <property type="term" value="F:dephospho-CoA kinase activity"/>
    <property type="evidence" value="ECO:0007669"/>
    <property type="project" value="UniProtKB-EC"/>
</dbReference>
<dbReference type="RefSeq" id="WP_289510726.1">
    <property type="nucleotide sequence ID" value="NZ_JAUDEA010000002.1"/>
</dbReference>
<dbReference type="Pfam" id="PF01121">
    <property type="entry name" value="CoaE"/>
    <property type="match status" value="1"/>
</dbReference>
<comment type="subcellular location">
    <subcellularLocation>
        <location evidence="3">Cytoplasm</location>
    </subcellularLocation>
</comment>
<evidence type="ECO:0000256" key="3">
    <source>
        <dbReference type="HAMAP-Rule" id="MF_00376"/>
    </source>
</evidence>
<dbReference type="Gene3D" id="3.40.50.300">
    <property type="entry name" value="P-loop containing nucleotide triphosphate hydrolases"/>
    <property type="match status" value="1"/>
</dbReference>
<accession>A0ABT7V1Z6</accession>
<reference evidence="6" key="2">
    <citation type="submission" date="2023-06" db="EMBL/GenBank/DDBJ databases">
        <title>Identification and characterization of horizontal gene transfer across gut microbiota members of farm animals based on homology search.</title>
        <authorList>
            <person name="Zeman M."/>
            <person name="Kubasova T."/>
            <person name="Jahodarova E."/>
            <person name="Nykrynova M."/>
            <person name="Rychlik I."/>
        </authorList>
    </citation>
    <scope>NUCLEOTIDE SEQUENCE [LARGE SCALE GENOMIC DNA]</scope>
    <source>
        <strain evidence="6">153_Feed</strain>
    </source>
</reference>
<dbReference type="PROSITE" id="PS51219">
    <property type="entry name" value="DPCK"/>
    <property type="match status" value="1"/>
</dbReference>
<dbReference type="InterPro" id="IPR027417">
    <property type="entry name" value="P-loop_NTPase"/>
</dbReference>
<dbReference type="PANTHER" id="PTHR10695:SF46">
    <property type="entry name" value="BIFUNCTIONAL COENZYME A SYNTHASE-RELATED"/>
    <property type="match status" value="1"/>
</dbReference>
<keyword evidence="1 3" id="KW-0547">Nucleotide-binding</keyword>
<comment type="caution">
    <text evidence="5">The sequence shown here is derived from an EMBL/GenBank/DDBJ whole genome shotgun (WGS) entry which is preliminary data.</text>
</comment>
<sequence>MHVIYLAGGIASGKSTISRTLQECGAVRIDLDDLSREALAADSPILPQIMAEFGDDILNPAGSVKRELLAQRAFSSTERAVTLEEIELPLIDKLLRERVAELAAQEEAERAADPAVAEKVVVVEVPLLDRMRGSFDLADEIIGVVCPLNARRARAGQRGMDPRDFNRRVDQQPSEAYIRAHCSHVFNNIRTADVMAQEVRDWWAERVAQGWENVPKRGARGSQA</sequence>
<protein>
    <recommendedName>
        <fullName evidence="3 4">Dephospho-CoA kinase</fullName>
        <ecNumber evidence="3 4">2.7.1.24</ecNumber>
    </recommendedName>
    <alternativeName>
        <fullName evidence="3">Dephosphocoenzyme A kinase</fullName>
    </alternativeName>
</protein>
<comment type="pathway">
    <text evidence="3">Cofactor biosynthesis; coenzyme A biosynthesis; CoA from (R)-pantothenate: step 5/5.</text>
</comment>
<feature type="binding site" evidence="3">
    <location>
        <begin position="11"/>
        <end position="16"/>
    </location>
    <ligand>
        <name>ATP</name>
        <dbReference type="ChEBI" id="CHEBI:30616"/>
    </ligand>
</feature>
<keyword evidence="3 5" id="KW-0808">Transferase</keyword>
<reference evidence="5 6" key="1">
    <citation type="submission" date="2023-06" db="EMBL/GenBank/DDBJ databases">
        <title>Identification and characterization of horizontal gene transfer across gut microbiota members of farm animals based on homology search.</title>
        <authorList>
            <person name="Schwarzerova J."/>
            <person name="Nykrynova M."/>
            <person name="Jureckova K."/>
            <person name="Cejkova D."/>
            <person name="Rychlik I."/>
        </authorList>
    </citation>
    <scope>NUCLEOTIDE SEQUENCE [LARGE SCALE GENOMIC DNA]</scope>
    <source>
        <strain evidence="5 6">153_Feed</strain>
    </source>
</reference>
<dbReference type="InterPro" id="IPR001977">
    <property type="entry name" value="Depp_CoAkinase"/>
</dbReference>
<keyword evidence="3" id="KW-0173">Coenzyme A biosynthesis</keyword>
<evidence type="ECO:0000256" key="2">
    <source>
        <dbReference type="ARBA" id="ARBA00022840"/>
    </source>
</evidence>
<comment type="similarity">
    <text evidence="3">Belongs to the CoaE family.</text>
</comment>
<proteinExistence type="inferred from homology"/>
<comment type="function">
    <text evidence="3">Catalyzes the phosphorylation of the 3'-hydroxyl group of dephosphocoenzyme A to form coenzyme A.</text>
</comment>
<organism evidence="5 6">
    <name type="scientific">Thermophilibacter provencensis</name>
    <dbReference type="NCBI Taxonomy" id="1852386"/>
    <lineage>
        <taxon>Bacteria</taxon>
        <taxon>Bacillati</taxon>
        <taxon>Actinomycetota</taxon>
        <taxon>Coriobacteriia</taxon>
        <taxon>Coriobacteriales</taxon>
        <taxon>Atopobiaceae</taxon>
        <taxon>Thermophilibacter</taxon>
    </lineage>
</organism>
<reference evidence="5 6" key="3">
    <citation type="submission" date="2023-06" db="EMBL/GenBank/DDBJ databases">
        <authorList>
            <person name="Zeman M."/>
            <person name="Kubasova T."/>
            <person name="Jahodarova E."/>
            <person name="Nykrynova M."/>
            <person name="Rychlik I."/>
        </authorList>
    </citation>
    <scope>NUCLEOTIDE SEQUENCE [LARGE SCALE GENOMIC DNA]</scope>
    <source>
        <strain evidence="5 6">153_Feed</strain>
    </source>
</reference>
<evidence type="ECO:0000313" key="6">
    <source>
        <dbReference type="Proteomes" id="UP001529256"/>
    </source>
</evidence>
<dbReference type="EMBL" id="JAUDEA010000002">
    <property type="protein sequence ID" value="MDM8270631.1"/>
    <property type="molecule type" value="Genomic_DNA"/>
</dbReference>
<dbReference type="PANTHER" id="PTHR10695">
    <property type="entry name" value="DEPHOSPHO-COA KINASE-RELATED"/>
    <property type="match status" value="1"/>
</dbReference>
<evidence type="ECO:0000313" key="5">
    <source>
        <dbReference type="EMBL" id="MDM8270631.1"/>
    </source>
</evidence>
<dbReference type="EC" id="2.7.1.24" evidence="3 4"/>
<name>A0ABT7V1Z6_9ACTN</name>
<keyword evidence="2 3" id="KW-0067">ATP-binding</keyword>
<evidence type="ECO:0000256" key="4">
    <source>
        <dbReference type="NCBIfam" id="TIGR00152"/>
    </source>
</evidence>
<dbReference type="NCBIfam" id="TIGR00152">
    <property type="entry name" value="dephospho-CoA kinase"/>
    <property type="match status" value="1"/>
</dbReference>
<dbReference type="Proteomes" id="UP001529256">
    <property type="component" value="Unassembled WGS sequence"/>
</dbReference>
<dbReference type="CDD" id="cd02022">
    <property type="entry name" value="DPCK"/>
    <property type="match status" value="1"/>
</dbReference>
<evidence type="ECO:0000256" key="1">
    <source>
        <dbReference type="ARBA" id="ARBA00022741"/>
    </source>
</evidence>